<proteinExistence type="predicted"/>
<dbReference type="OrthoDB" id="4867982at2759"/>
<feature type="compositionally biased region" description="Basic and acidic residues" evidence="1">
    <location>
        <begin position="52"/>
        <end position="65"/>
    </location>
</feature>
<evidence type="ECO:0000256" key="1">
    <source>
        <dbReference type="SAM" id="MobiDB-lite"/>
    </source>
</evidence>
<evidence type="ECO:0000313" key="3">
    <source>
        <dbReference type="EMBL" id="KGQ04384.1"/>
    </source>
</evidence>
<feature type="chain" id="PRO_5002006740" evidence="2">
    <location>
        <begin position="18"/>
        <end position="80"/>
    </location>
</feature>
<sequence length="80" mass="8749">MKPFSALVFALFGAAFAAPKAYTTDKSKPYKDLTGLEYSKNLPVAEAAASFPHREASKPVKDNRNLHYNANNKMPMAASE</sequence>
<dbReference type="Proteomes" id="UP000030106">
    <property type="component" value="Unassembled WGS sequence"/>
</dbReference>
<organism evidence="3 4">
    <name type="scientific">Beauveria bassiana D1-5</name>
    <dbReference type="NCBI Taxonomy" id="1245745"/>
    <lineage>
        <taxon>Eukaryota</taxon>
        <taxon>Fungi</taxon>
        <taxon>Dikarya</taxon>
        <taxon>Ascomycota</taxon>
        <taxon>Pezizomycotina</taxon>
        <taxon>Sordariomycetes</taxon>
        <taxon>Hypocreomycetidae</taxon>
        <taxon>Hypocreales</taxon>
        <taxon>Cordycipitaceae</taxon>
        <taxon>Beauveria</taxon>
    </lineage>
</organism>
<feature type="region of interest" description="Disordered" evidence="1">
    <location>
        <begin position="50"/>
        <end position="80"/>
    </location>
</feature>
<comment type="caution">
    <text evidence="3">The sequence shown here is derived from an EMBL/GenBank/DDBJ whole genome shotgun (WGS) entry which is preliminary data.</text>
</comment>
<dbReference type="HOGENOM" id="CLU_2590079_0_0_1"/>
<dbReference type="EMBL" id="ANFO01001075">
    <property type="protein sequence ID" value="KGQ04384.1"/>
    <property type="molecule type" value="Genomic_DNA"/>
</dbReference>
<dbReference type="AlphaFoldDB" id="A0A0A2VUB6"/>
<name>A0A0A2VUB6_BEABA</name>
<feature type="signal peptide" evidence="2">
    <location>
        <begin position="1"/>
        <end position="17"/>
    </location>
</feature>
<protein>
    <submittedName>
        <fullName evidence="3">Uncharacterized protein</fullName>
    </submittedName>
</protein>
<evidence type="ECO:0000313" key="4">
    <source>
        <dbReference type="Proteomes" id="UP000030106"/>
    </source>
</evidence>
<reference evidence="3 4" key="1">
    <citation type="submission" date="2012-10" db="EMBL/GenBank/DDBJ databases">
        <title>Genome sequencing and analysis of entomopathogenic fungi Beauveria bassiana D1-5.</title>
        <authorList>
            <person name="Li Q."/>
            <person name="Wang L."/>
            <person name="Zhang Z."/>
            <person name="Wang Q."/>
            <person name="Ren J."/>
            <person name="Wang M."/>
            <person name="Xu W."/>
            <person name="Wang J."/>
            <person name="Lu Y."/>
            <person name="Du Q."/>
            <person name="Sun Z."/>
        </authorList>
    </citation>
    <scope>NUCLEOTIDE SEQUENCE [LARGE SCALE GENOMIC DNA]</scope>
    <source>
        <strain evidence="3 4">D1-5</strain>
    </source>
</reference>
<keyword evidence="2" id="KW-0732">Signal</keyword>
<accession>A0A0A2VUB6</accession>
<gene>
    <name evidence="3" type="ORF">BBAD15_g10383</name>
</gene>
<evidence type="ECO:0000256" key="2">
    <source>
        <dbReference type="SAM" id="SignalP"/>
    </source>
</evidence>